<feature type="domain" description="HTH lysR-type" evidence="5">
    <location>
        <begin position="1"/>
        <end position="58"/>
    </location>
</feature>
<dbReference type="Pfam" id="PF03466">
    <property type="entry name" value="LysR_substrate"/>
    <property type="match status" value="1"/>
</dbReference>
<name>K6DPJ5_9BACI</name>
<evidence type="ECO:0000313" key="6">
    <source>
        <dbReference type="EMBL" id="EKN62716.1"/>
    </source>
</evidence>
<dbReference type="SUPFAM" id="SSF53850">
    <property type="entry name" value="Periplasmic binding protein-like II"/>
    <property type="match status" value="1"/>
</dbReference>
<dbReference type="InterPro" id="IPR036388">
    <property type="entry name" value="WH-like_DNA-bd_sf"/>
</dbReference>
<dbReference type="InterPro" id="IPR036390">
    <property type="entry name" value="WH_DNA-bd_sf"/>
</dbReference>
<sequence length="314" mass="35924">MQIEQLKYIVSISEYQSFSKAGQALHISQSAISQSVTKLENELGMMIFDRTPAGVKPTEEGKQIIKLAAEALHKIAELHNHANQYSHSNQKHITIGIVSGIHLPFLPKVFTQLRKEFPHLHINFTEKRSVEIMEDILNKKIDIGILAIYEDTLKYQNLITYSKWQRAHMFVFVNKNSPLSSYSALTPKDLKGQTFVMFNGEYMMWFYSKFESHFGPFNLLLTSKNSEIISESIRSGLAIAIEIENEVLTNPYIKTGEIIAIPLKEALSENTFLGLGRLKNQSLSIETKKAIQYLEKELQHFSLHQKHVQKTTSR</sequence>
<keyword evidence="7" id="KW-1185">Reference proteome</keyword>
<dbReference type="EMBL" id="AJLS01000181">
    <property type="protein sequence ID" value="EKN62716.1"/>
    <property type="molecule type" value="Genomic_DNA"/>
</dbReference>
<evidence type="ECO:0000256" key="3">
    <source>
        <dbReference type="ARBA" id="ARBA00023125"/>
    </source>
</evidence>
<dbReference type="GO" id="GO:0003677">
    <property type="term" value="F:DNA binding"/>
    <property type="evidence" value="ECO:0007669"/>
    <property type="project" value="UniProtKB-KW"/>
</dbReference>
<dbReference type="GO" id="GO:0003700">
    <property type="term" value="F:DNA-binding transcription factor activity"/>
    <property type="evidence" value="ECO:0007669"/>
    <property type="project" value="InterPro"/>
</dbReference>
<keyword evidence="2" id="KW-0805">Transcription regulation</keyword>
<protein>
    <submittedName>
        <fullName evidence="6">Transcriptional regulator</fullName>
    </submittedName>
</protein>
<gene>
    <name evidence="6" type="ORF">BABA_24891</name>
</gene>
<evidence type="ECO:0000259" key="5">
    <source>
        <dbReference type="PROSITE" id="PS50931"/>
    </source>
</evidence>
<dbReference type="InterPro" id="IPR000847">
    <property type="entry name" value="LysR_HTH_N"/>
</dbReference>
<dbReference type="InterPro" id="IPR005119">
    <property type="entry name" value="LysR_subst-bd"/>
</dbReference>
<evidence type="ECO:0000256" key="1">
    <source>
        <dbReference type="ARBA" id="ARBA00009437"/>
    </source>
</evidence>
<evidence type="ECO:0000256" key="4">
    <source>
        <dbReference type="ARBA" id="ARBA00023163"/>
    </source>
</evidence>
<evidence type="ECO:0000256" key="2">
    <source>
        <dbReference type="ARBA" id="ARBA00023015"/>
    </source>
</evidence>
<dbReference type="SUPFAM" id="SSF46785">
    <property type="entry name" value="Winged helix' DNA-binding domain"/>
    <property type="match status" value="1"/>
</dbReference>
<reference evidence="6 7" key="1">
    <citation type="journal article" date="2012" name="Front. Microbiol.">
        <title>Redundancy and modularity in membrane-associated dissimilatory nitrate reduction in Bacillus.</title>
        <authorList>
            <person name="Heylen K."/>
            <person name="Keltjens J."/>
        </authorList>
    </citation>
    <scope>NUCLEOTIDE SEQUENCE [LARGE SCALE GENOMIC DNA]</scope>
    <source>
        <strain evidence="7">LMG 21833T</strain>
    </source>
</reference>
<dbReference type="RefSeq" id="WP_007087967.1">
    <property type="nucleotide sequence ID" value="NZ_AJLS01000181.1"/>
</dbReference>
<dbReference type="CDD" id="cd05466">
    <property type="entry name" value="PBP2_LTTR_substrate"/>
    <property type="match status" value="1"/>
</dbReference>
<keyword evidence="3" id="KW-0238">DNA-binding</keyword>
<proteinExistence type="inferred from homology"/>
<dbReference type="AlphaFoldDB" id="K6DPJ5"/>
<dbReference type="FunFam" id="1.10.10.10:FF:000001">
    <property type="entry name" value="LysR family transcriptional regulator"/>
    <property type="match status" value="1"/>
</dbReference>
<dbReference type="GO" id="GO:0005829">
    <property type="term" value="C:cytosol"/>
    <property type="evidence" value="ECO:0007669"/>
    <property type="project" value="TreeGrafter"/>
</dbReference>
<dbReference type="PANTHER" id="PTHR30419:SF28">
    <property type="entry name" value="HTH-TYPE TRANSCRIPTIONAL REGULATOR BSDA"/>
    <property type="match status" value="1"/>
</dbReference>
<dbReference type="Gene3D" id="1.10.10.10">
    <property type="entry name" value="Winged helix-like DNA-binding domain superfamily/Winged helix DNA-binding domain"/>
    <property type="match status" value="1"/>
</dbReference>
<comment type="similarity">
    <text evidence="1">Belongs to the LysR transcriptional regulatory family.</text>
</comment>
<evidence type="ECO:0000313" key="7">
    <source>
        <dbReference type="Proteomes" id="UP000006316"/>
    </source>
</evidence>
<dbReference type="Pfam" id="PF00126">
    <property type="entry name" value="HTH_1"/>
    <property type="match status" value="1"/>
</dbReference>
<dbReference type="PATRIC" id="fig|1117379.3.peg.5154"/>
<dbReference type="PROSITE" id="PS50931">
    <property type="entry name" value="HTH_LYSR"/>
    <property type="match status" value="1"/>
</dbReference>
<dbReference type="STRING" id="1117379.BABA_24891"/>
<comment type="caution">
    <text evidence="6">The sequence shown here is derived from an EMBL/GenBank/DDBJ whole genome shotgun (WGS) entry which is preliminary data.</text>
</comment>
<dbReference type="InterPro" id="IPR050950">
    <property type="entry name" value="HTH-type_LysR_regulators"/>
</dbReference>
<organism evidence="6 7">
    <name type="scientific">Neobacillus bataviensis LMG 21833</name>
    <dbReference type="NCBI Taxonomy" id="1117379"/>
    <lineage>
        <taxon>Bacteria</taxon>
        <taxon>Bacillati</taxon>
        <taxon>Bacillota</taxon>
        <taxon>Bacilli</taxon>
        <taxon>Bacillales</taxon>
        <taxon>Bacillaceae</taxon>
        <taxon>Neobacillus</taxon>
    </lineage>
</organism>
<dbReference type="eggNOG" id="COG0583">
    <property type="taxonomic scope" value="Bacteria"/>
</dbReference>
<dbReference type="Proteomes" id="UP000006316">
    <property type="component" value="Unassembled WGS sequence"/>
</dbReference>
<dbReference type="PRINTS" id="PR00039">
    <property type="entry name" value="HTHLYSR"/>
</dbReference>
<accession>K6DPJ5</accession>
<keyword evidence="4" id="KW-0804">Transcription</keyword>
<dbReference type="PANTHER" id="PTHR30419">
    <property type="entry name" value="HTH-TYPE TRANSCRIPTIONAL REGULATOR YBHD"/>
    <property type="match status" value="1"/>
</dbReference>
<dbReference type="Gene3D" id="3.40.190.290">
    <property type="match status" value="1"/>
</dbReference>